<feature type="chain" id="PRO_5045168476" evidence="1">
    <location>
        <begin position="25"/>
        <end position="251"/>
    </location>
</feature>
<evidence type="ECO:0000313" key="3">
    <source>
        <dbReference type="Proteomes" id="UP001430290"/>
    </source>
</evidence>
<keyword evidence="1" id="KW-0732">Signal</keyword>
<dbReference type="Proteomes" id="UP001430290">
    <property type="component" value="Unassembled WGS sequence"/>
</dbReference>
<evidence type="ECO:0000256" key="1">
    <source>
        <dbReference type="SAM" id="SignalP"/>
    </source>
</evidence>
<accession>A0ABS7TAQ5</accession>
<evidence type="ECO:0000313" key="2">
    <source>
        <dbReference type="EMBL" id="MBZ4184875.1"/>
    </source>
</evidence>
<reference evidence="2" key="1">
    <citation type="submission" date="2021-09" db="EMBL/GenBank/DDBJ databases">
        <authorList>
            <person name="Wu T."/>
            <person name="Guo S.Z."/>
        </authorList>
    </citation>
    <scope>NUCLEOTIDE SEQUENCE</scope>
    <source>
        <strain evidence="2">RSS-23</strain>
    </source>
</reference>
<keyword evidence="3" id="KW-1185">Reference proteome</keyword>
<protein>
    <submittedName>
        <fullName evidence="2">Uncharacterized protein</fullName>
    </submittedName>
</protein>
<dbReference type="RefSeq" id="WP_223625701.1">
    <property type="nucleotide sequence ID" value="NZ_JAIQDJ010000001.1"/>
</dbReference>
<dbReference type="EMBL" id="JAIQDJ010000001">
    <property type="protein sequence ID" value="MBZ4184875.1"/>
    <property type="molecule type" value="Genomic_DNA"/>
</dbReference>
<sequence>MKLHKITFALSALALAAASFSANAAVVFQNLGTAAPPTSIGGYTLTPFSLAPQNAIPDFSNISTIPGNPGAGVLGINPQATKYPFSALGATWGQGYSGPIYATASTSTLTLPPNTHAFYFYTLVNAWGTSTFTATSDSGTNSGPISVSPNALGGPDSANGVAFYSTAGESISSITVTTSSSNGLIFAEFGIDTGPTTTCASSGYSGTQLLWCVKICESGLTGKALDDWIHRWIRQYRQLPYCAAGGNPPPV</sequence>
<organism evidence="2 3">
    <name type="scientific">Thermomonas beijingensis</name>
    <dbReference type="NCBI Taxonomy" id="2872701"/>
    <lineage>
        <taxon>Bacteria</taxon>
        <taxon>Pseudomonadati</taxon>
        <taxon>Pseudomonadota</taxon>
        <taxon>Gammaproteobacteria</taxon>
        <taxon>Lysobacterales</taxon>
        <taxon>Lysobacteraceae</taxon>
        <taxon>Thermomonas</taxon>
    </lineage>
</organism>
<gene>
    <name evidence="2" type="ORF">K7B09_00870</name>
</gene>
<feature type="signal peptide" evidence="1">
    <location>
        <begin position="1"/>
        <end position="24"/>
    </location>
</feature>
<comment type="caution">
    <text evidence="2">The sequence shown here is derived from an EMBL/GenBank/DDBJ whole genome shotgun (WGS) entry which is preliminary data.</text>
</comment>
<name>A0ABS7TAQ5_9GAMM</name>
<proteinExistence type="predicted"/>